<name>A0A431TWS0_9BACT</name>
<dbReference type="AlphaFoldDB" id="A0A431TWS0"/>
<proteinExistence type="predicted"/>
<organism evidence="1 2">
    <name type="scientific">Hymenobacter gummosus</name>
    <dbReference type="NCBI Taxonomy" id="1776032"/>
    <lineage>
        <taxon>Bacteria</taxon>
        <taxon>Pseudomonadati</taxon>
        <taxon>Bacteroidota</taxon>
        <taxon>Cytophagia</taxon>
        <taxon>Cytophagales</taxon>
        <taxon>Hymenobacteraceae</taxon>
        <taxon>Hymenobacter</taxon>
    </lineage>
</organism>
<protein>
    <submittedName>
        <fullName evidence="1">Uncharacterized protein</fullName>
    </submittedName>
</protein>
<evidence type="ECO:0000313" key="1">
    <source>
        <dbReference type="EMBL" id="RTQ46066.1"/>
    </source>
</evidence>
<dbReference type="EMBL" id="RXOF01000017">
    <property type="protein sequence ID" value="RTQ46066.1"/>
    <property type="molecule type" value="Genomic_DNA"/>
</dbReference>
<sequence length="185" mass="20337">MPKLPMLLPECYVDTALARALAGDQWKNLVNKKNGAPNVALAMQAEARSHGNSRCLVGVVDDDKKLDDIAYLREFTQQVAAHELGRRTGFRIRQHRSYSAHYLVVLAPACDGWLHAVAASAGLVLPEFGLPVALPAFLDFTKQKGVENTPELKRLLRAIGTARPAAYQELADFVAEVMGLTPRYQ</sequence>
<dbReference type="OrthoDB" id="881188at2"/>
<comment type="caution">
    <text evidence="1">The sequence shown here is derived from an EMBL/GenBank/DDBJ whole genome shotgun (WGS) entry which is preliminary data.</text>
</comment>
<keyword evidence="2" id="KW-1185">Reference proteome</keyword>
<evidence type="ECO:0000313" key="2">
    <source>
        <dbReference type="Proteomes" id="UP000282184"/>
    </source>
</evidence>
<reference evidence="1 2" key="1">
    <citation type="submission" date="2018-12" db="EMBL/GenBank/DDBJ databases">
        <title>Hymenobacter gummosus sp. nov., isolated from a spring.</title>
        <authorList>
            <person name="Nie L."/>
        </authorList>
    </citation>
    <scope>NUCLEOTIDE SEQUENCE [LARGE SCALE GENOMIC DNA]</scope>
    <source>
        <strain evidence="1 2">KCTC 52166</strain>
    </source>
</reference>
<accession>A0A431TWS0</accession>
<gene>
    <name evidence="1" type="ORF">EJV47_23215</name>
</gene>
<dbReference type="RefSeq" id="WP_126695602.1">
    <property type="nucleotide sequence ID" value="NZ_RXOF01000017.1"/>
</dbReference>
<dbReference type="Proteomes" id="UP000282184">
    <property type="component" value="Unassembled WGS sequence"/>
</dbReference>